<keyword evidence="4" id="KW-1185">Reference proteome</keyword>
<feature type="signal peptide" evidence="1">
    <location>
        <begin position="1"/>
        <end position="18"/>
    </location>
</feature>
<feature type="chain" id="PRO_5045019975" evidence="1">
    <location>
        <begin position="19"/>
        <end position="111"/>
    </location>
</feature>
<evidence type="ECO:0000256" key="1">
    <source>
        <dbReference type="SAM" id="SignalP"/>
    </source>
</evidence>
<keyword evidence="1" id="KW-0732">Signal</keyword>
<sequence length="111" mass="12059">MNVWTALAAACWISRAVAERGRTGSRHAESAKLRHAARPRRAMAATSCARAAISAVGKVPSHMRDFLLGSRTSHTHFPALRRLTPLYTGCRVSRNLVRPARRLGGAEDTVA</sequence>
<dbReference type="OrthoDB" id="1745805at2759"/>
<accession>A0A7I8JBL9</accession>
<evidence type="ECO:0000313" key="2">
    <source>
        <dbReference type="EMBL" id="CAA2627602.1"/>
    </source>
</evidence>
<organism evidence="2">
    <name type="scientific">Spirodela intermedia</name>
    <name type="common">Intermediate duckweed</name>
    <dbReference type="NCBI Taxonomy" id="51605"/>
    <lineage>
        <taxon>Eukaryota</taxon>
        <taxon>Viridiplantae</taxon>
        <taxon>Streptophyta</taxon>
        <taxon>Embryophyta</taxon>
        <taxon>Tracheophyta</taxon>
        <taxon>Spermatophyta</taxon>
        <taxon>Magnoliopsida</taxon>
        <taxon>Liliopsida</taxon>
        <taxon>Araceae</taxon>
        <taxon>Lemnoideae</taxon>
        <taxon>Spirodela</taxon>
    </lineage>
</organism>
<gene>
    <name evidence="2" type="ORF">SI7747_10013255</name>
    <name evidence="3" type="ORF">SI8410_10014346</name>
</gene>
<reference evidence="2" key="1">
    <citation type="submission" date="2019-12" db="EMBL/GenBank/DDBJ databases">
        <authorList>
            <person name="Scholz U."/>
            <person name="Mascher M."/>
            <person name="Fiebig A."/>
        </authorList>
    </citation>
    <scope>NUCLEOTIDE SEQUENCE</scope>
</reference>
<protein>
    <submittedName>
        <fullName evidence="2">Uncharacterized protein</fullName>
    </submittedName>
</protein>
<dbReference type="Proteomes" id="UP000663760">
    <property type="component" value="Chromosome 10"/>
</dbReference>
<name>A0A7I8JBL9_SPIIN</name>
<dbReference type="AlphaFoldDB" id="A0A7I8JBL9"/>
<evidence type="ECO:0000313" key="3">
    <source>
        <dbReference type="EMBL" id="CAA7403668.1"/>
    </source>
</evidence>
<dbReference type="EMBL" id="LR746273">
    <property type="protein sequence ID" value="CAA7403668.1"/>
    <property type="molecule type" value="Genomic_DNA"/>
</dbReference>
<evidence type="ECO:0000313" key="4">
    <source>
        <dbReference type="Proteomes" id="UP000663760"/>
    </source>
</evidence>
<proteinExistence type="predicted"/>
<dbReference type="EMBL" id="LR743597">
    <property type="protein sequence ID" value="CAA2627602.1"/>
    <property type="molecule type" value="Genomic_DNA"/>
</dbReference>